<dbReference type="OrthoDB" id="3972502at2759"/>
<keyword evidence="3" id="KW-1185">Reference proteome</keyword>
<feature type="compositionally biased region" description="Basic and acidic residues" evidence="1">
    <location>
        <begin position="212"/>
        <end position="225"/>
    </location>
</feature>
<dbReference type="EMBL" id="FQNF01000089">
    <property type="protein sequence ID" value="SGZ41263.1"/>
    <property type="molecule type" value="Genomic_DNA"/>
</dbReference>
<feature type="compositionally biased region" description="Basic and acidic residues" evidence="1">
    <location>
        <begin position="183"/>
        <end position="194"/>
    </location>
</feature>
<feature type="compositionally biased region" description="Basic and acidic residues" evidence="1">
    <location>
        <begin position="553"/>
        <end position="566"/>
    </location>
</feature>
<feature type="compositionally biased region" description="Basic residues" evidence="1">
    <location>
        <begin position="246"/>
        <end position="260"/>
    </location>
</feature>
<protein>
    <submittedName>
        <fullName evidence="2">Uncharacterized protein</fullName>
    </submittedName>
</protein>
<evidence type="ECO:0000256" key="1">
    <source>
        <dbReference type="SAM" id="MobiDB-lite"/>
    </source>
</evidence>
<name>A0A1L0D2A4_9ASCO</name>
<feature type="compositionally biased region" description="Polar residues" evidence="1">
    <location>
        <begin position="824"/>
        <end position="849"/>
    </location>
</feature>
<sequence>MAAKKNKSSEIKILRQDFHNINGYSYRLDGCDFVPATKIYFRKERCLDLSKSSKNNIDLDLDSMSVYDNFMSDIQDIIKGRTVKSLEGLPTTNLTMTILESEVNLKKEFDEYRSNNKKGTINSHIAETLNYLFGDGNTKKKTKRIIESIKKNTSLPAKPTKIEQKLFDEEGKIIVAKKRGRKKTEEIPQTEPKEKKKRGRPPMNKLPFRVFVPDKNKQDESKDELSVESVPVPSVSAPSSLTSRPSTRKKRPASQPKPKKFSAFADTYTPLNQVENSEVVEYMNLEILPQSLLATVKTDLVPTSGSSKQTNKEIIEQFFVRLYQSLLLAKMRYENGDQTCRSLYESDICKIYVNLMCELLKMMGVPEDQEHVDEYFKGMILKTYDGQYKYELKGQESIFSGGKVADHSNKEKCDKVILSITDEKSKPTVSKLLSTNSLGGSDSLTVLMGNVMLKLNEYDDKKTFDKIIQVTKEILSDGPKAGSYYQFLSFVADTILPDESNLEDIKTKIPFDLLFLADSEIKDQEKIKLVKLFTPLKVQIDLIKEDVSNKDVNSETESNIKDESLEPKGGLRSTTSETHESNDFIDYNEIFSDSVLKKLGIRDFNGKTSDDLKMEAEFNECKAKEEAKGTVITEEVITRLINQVAATEASLIFLEGSEKIKKGRKIKKNYVLPPKPLPNSHSYTQEIKKYNAAKDYLKDPAYTSLRVVCQQNKISVPTLITYMDAGRVSRMMVTGRYSGSTVIRDSSFNNRGKSLYPEEIKGVFLQKTYEQLLEAKRCSLKCNIPNESKLSARLSIAKHELFEEMKKNAGESNPELINEHAPKPSSQPSSSLADVSGNTSVTTTASSEQPETKKYLNHRVDKLSVKYPVLRLPFQQALASDVINANTKSELADIIKVPILDIVKADHDVVKQIDFEYLTLECIYSMSNTVAAVVNSNFDFGNFLGGVFKKKKSNLFKRHPVSKPATKSKVSDGTGYSKDKSCFRLIQFKET</sequence>
<feature type="compositionally biased region" description="Low complexity" evidence="1">
    <location>
        <begin position="227"/>
        <end position="245"/>
    </location>
</feature>
<dbReference type="Proteomes" id="UP000183365">
    <property type="component" value="Unassembled WGS sequence"/>
</dbReference>
<feature type="region of interest" description="Disordered" evidence="1">
    <location>
        <begin position="174"/>
        <end position="261"/>
    </location>
</feature>
<evidence type="ECO:0000313" key="2">
    <source>
        <dbReference type="EMBL" id="SGZ41263.1"/>
    </source>
</evidence>
<feature type="region of interest" description="Disordered" evidence="1">
    <location>
        <begin position="810"/>
        <end position="853"/>
    </location>
</feature>
<reference evidence="3" key="1">
    <citation type="submission" date="2016-11" db="EMBL/GenBank/DDBJ databases">
        <authorList>
            <person name="Guldener U."/>
        </authorList>
    </citation>
    <scope>NUCLEOTIDE SEQUENCE [LARGE SCALE GENOMIC DNA]</scope>
</reference>
<proteinExistence type="predicted"/>
<accession>A0A1L0D2A4</accession>
<dbReference type="VEuPathDB" id="FungiDB:HGUI_03463"/>
<evidence type="ECO:0000313" key="3">
    <source>
        <dbReference type="Proteomes" id="UP000183365"/>
    </source>
</evidence>
<organism evidence="2 3">
    <name type="scientific">Hanseniaspora guilliermondii</name>
    <dbReference type="NCBI Taxonomy" id="56406"/>
    <lineage>
        <taxon>Eukaryota</taxon>
        <taxon>Fungi</taxon>
        <taxon>Dikarya</taxon>
        <taxon>Ascomycota</taxon>
        <taxon>Saccharomycotina</taxon>
        <taxon>Saccharomycetes</taxon>
        <taxon>Saccharomycodales</taxon>
        <taxon>Saccharomycodaceae</taxon>
        <taxon>Hanseniaspora</taxon>
    </lineage>
</organism>
<gene>
    <name evidence="2" type="ORF">HGUI_03463</name>
</gene>
<feature type="region of interest" description="Disordered" evidence="1">
    <location>
        <begin position="553"/>
        <end position="578"/>
    </location>
</feature>
<dbReference type="AlphaFoldDB" id="A0A1L0D2A4"/>